<dbReference type="Gene3D" id="3.40.50.300">
    <property type="entry name" value="P-loop containing nucleotide triphosphate hydrolases"/>
    <property type="match status" value="1"/>
</dbReference>
<name>A0A2N0ZLK8_9BACI</name>
<keyword evidence="2" id="KW-1185">Reference proteome</keyword>
<dbReference type="EMBL" id="PISD01000008">
    <property type="protein sequence ID" value="PKG30401.1"/>
    <property type="molecule type" value="Genomic_DNA"/>
</dbReference>
<accession>A0A2N0ZLK8</accession>
<dbReference type="Proteomes" id="UP000233343">
    <property type="component" value="Unassembled WGS sequence"/>
</dbReference>
<dbReference type="AlphaFoldDB" id="A0A2N0ZLK8"/>
<reference evidence="1 2" key="1">
    <citation type="journal article" date="2010" name="Int. J. Syst. Evol. Microbiol.">
        <title>Bacillus horneckiae sp. nov., isolated from a spacecraft-assembly clean room.</title>
        <authorList>
            <person name="Vaishampayan P."/>
            <person name="Probst A."/>
            <person name="Krishnamurthi S."/>
            <person name="Ghosh S."/>
            <person name="Osman S."/>
            <person name="McDowall A."/>
            <person name="Ruckmani A."/>
            <person name="Mayilraj S."/>
            <person name="Venkateswaran K."/>
        </authorList>
    </citation>
    <scope>NUCLEOTIDE SEQUENCE [LARGE SCALE GENOMIC DNA]</scope>
    <source>
        <strain evidence="2">1PO1SC</strain>
    </source>
</reference>
<organism evidence="1 2">
    <name type="scientific">Cytobacillus horneckiae</name>
    <dbReference type="NCBI Taxonomy" id="549687"/>
    <lineage>
        <taxon>Bacteria</taxon>
        <taxon>Bacillati</taxon>
        <taxon>Bacillota</taxon>
        <taxon>Bacilli</taxon>
        <taxon>Bacillales</taxon>
        <taxon>Bacillaceae</taxon>
        <taxon>Cytobacillus</taxon>
    </lineage>
</organism>
<evidence type="ECO:0000313" key="1">
    <source>
        <dbReference type="EMBL" id="PKG30401.1"/>
    </source>
</evidence>
<sequence length="198" mass="23326">MILWINGTFGSGKTTLSYELNDRIEGSFRYDPEKLGSHLMRTIPANVAENDFQKYQAWRTMVCSMILELSMRLQGKIIIVPMTLTNKDYRHEIFSALKSNGLEVHEVLLEIKEDKLLKLLQSRMETKSSWAYKQFEYKKNEIKQIDTFKLDVNERSIDDVAETVISHFNLPARADQRGILQKKCKRMINKFRESFYFK</sequence>
<dbReference type="RefSeq" id="WP_066199281.1">
    <property type="nucleotide sequence ID" value="NZ_JAFDQP010000002.1"/>
</dbReference>
<evidence type="ECO:0000313" key="2">
    <source>
        <dbReference type="Proteomes" id="UP000233343"/>
    </source>
</evidence>
<dbReference type="InterPro" id="IPR027417">
    <property type="entry name" value="P-loop_NTPase"/>
</dbReference>
<gene>
    <name evidence="1" type="ORF">CWS20_05255</name>
</gene>
<proteinExistence type="predicted"/>
<protein>
    <submittedName>
        <fullName evidence="1">Tunicamycin resistance protein</fullName>
    </submittedName>
</protein>
<dbReference type="SUPFAM" id="SSF52540">
    <property type="entry name" value="P-loop containing nucleoside triphosphate hydrolases"/>
    <property type="match status" value="1"/>
</dbReference>
<comment type="caution">
    <text evidence="1">The sequence shown here is derived from an EMBL/GenBank/DDBJ whole genome shotgun (WGS) entry which is preliminary data.</text>
</comment>